<sequence>MVEILAARPGEAAEEARPPRSGVTGPTPRTAER</sequence>
<name>A0ABS4X1L2_9MICO</name>
<reference evidence="2 3" key="1">
    <citation type="submission" date="2021-03" db="EMBL/GenBank/DDBJ databases">
        <title>Sequencing the genomes of 1000 actinobacteria strains.</title>
        <authorList>
            <person name="Klenk H.-P."/>
        </authorList>
    </citation>
    <scope>NUCLEOTIDE SEQUENCE [LARGE SCALE GENOMIC DNA]</scope>
    <source>
        <strain evidence="2 3">DSM 14566</strain>
    </source>
</reference>
<evidence type="ECO:0000256" key="1">
    <source>
        <dbReference type="SAM" id="MobiDB-lite"/>
    </source>
</evidence>
<keyword evidence="3" id="KW-1185">Reference proteome</keyword>
<dbReference type="EMBL" id="JAGIOD010000001">
    <property type="protein sequence ID" value="MBP2382350.1"/>
    <property type="molecule type" value="Genomic_DNA"/>
</dbReference>
<protein>
    <submittedName>
        <fullName evidence="2">Uncharacterized protein</fullName>
    </submittedName>
</protein>
<gene>
    <name evidence="2" type="ORF">JOF43_002307</name>
</gene>
<feature type="region of interest" description="Disordered" evidence="1">
    <location>
        <begin position="1"/>
        <end position="33"/>
    </location>
</feature>
<organism evidence="2 3">
    <name type="scientific">Brachybacterium sacelli</name>
    <dbReference type="NCBI Taxonomy" id="173364"/>
    <lineage>
        <taxon>Bacteria</taxon>
        <taxon>Bacillati</taxon>
        <taxon>Actinomycetota</taxon>
        <taxon>Actinomycetes</taxon>
        <taxon>Micrococcales</taxon>
        <taxon>Dermabacteraceae</taxon>
        <taxon>Brachybacterium</taxon>
    </lineage>
</organism>
<evidence type="ECO:0000313" key="3">
    <source>
        <dbReference type="Proteomes" id="UP001519290"/>
    </source>
</evidence>
<proteinExistence type="predicted"/>
<evidence type="ECO:0000313" key="2">
    <source>
        <dbReference type="EMBL" id="MBP2382350.1"/>
    </source>
</evidence>
<dbReference type="Proteomes" id="UP001519290">
    <property type="component" value="Unassembled WGS sequence"/>
</dbReference>
<accession>A0ABS4X1L2</accession>
<comment type="caution">
    <text evidence="2">The sequence shown here is derived from an EMBL/GenBank/DDBJ whole genome shotgun (WGS) entry which is preliminary data.</text>
</comment>
<feature type="compositionally biased region" description="Low complexity" evidence="1">
    <location>
        <begin position="1"/>
        <end position="10"/>
    </location>
</feature>